<accession>A0ABN2KSG5</accession>
<sequence length="365" mass="37478">MADRVHKITSLGGDAPSAEQPAQPHAEHDAPPQTPPRPGRTAQPDEGRAHGVERAIDLALSVQRPVVVAHLRGIRRRVPNATPDQLIRILERRYLTAVTTGGAAVGATAVIPGIGTGVTLALSGVETAGFLEATALFAQSVAEVHGIPVDNPERARALVMTLMLGQEGSDLVRQFAGQATGSGTPLNTYWGELVTNTLPKAMMGTVVDRLRSVFIKQFAVRGGAGFIGKAIPFGIGAAIGGIGNNVLGRRVLVQSRLAFGQAPMILPIDLEPRERDAMLRATGVRMSRAGTAVGGAVGSAAVATTRGIQAAGRAAGRAARGAITRKRGDARASGVPEAGAAVAEAPEAQAPEAEVRESSATGTDG</sequence>
<evidence type="ECO:0000313" key="3">
    <source>
        <dbReference type="Proteomes" id="UP001500506"/>
    </source>
</evidence>
<organism evidence="2 3">
    <name type="scientific">Agromyces humatus</name>
    <dbReference type="NCBI Taxonomy" id="279573"/>
    <lineage>
        <taxon>Bacteria</taxon>
        <taxon>Bacillati</taxon>
        <taxon>Actinomycetota</taxon>
        <taxon>Actinomycetes</taxon>
        <taxon>Micrococcales</taxon>
        <taxon>Microbacteriaceae</taxon>
        <taxon>Agromyces</taxon>
    </lineage>
</organism>
<gene>
    <name evidence="2" type="ORF">GCM10009747_26240</name>
</gene>
<dbReference type="RefSeq" id="WP_232498721.1">
    <property type="nucleotide sequence ID" value="NZ_BAAANH010000005.1"/>
</dbReference>
<dbReference type="Proteomes" id="UP001500506">
    <property type="component" value="Unassembled WGS sequence"/>
</dbReference>
<feature type="compositionally biased region" description="Low complexity" evidence="1">
    <location>
        <begin position="335"/>
        <end position="352"/>
    </location>
</feature>
<evidence type="ECO:0008006" key="4">
    <source>
        <dbReference type="Google" id="ProtNLM"/>
    </source>
</evidence>
<keyword evidence="3" id="KW-1185">Reference proteome</keyword>
<dbReference type="EMBL" id="BAAANH010000005">
    <property type="protein sequence ID" value="GAA1764962.1"/>
    <property type="molecule type" value="Genomic_DNA"/>
</dbReference>
<evidence type="ECO:0000256" key="1">
    <source>
        <dbReference type="SAM" id="MobiDB-lite"/>
    </source>
</evidence>
<feature type="region of interest" description="Disordered" evidence="1">
    <location>
        <begin position="1"/>
        <end position="48"/>
    </location>
</feature>
<protein>
    <recommendedName>
        <fullName evidence="4">EcsC family protein</fullName>
    </recommendedName>
</protein>
<proteinExistence type="predicted"/>
<evidence type="ECO:0000313" key="2">
    <source>
        <dbReference type="EMBL" id="GAA1764962.1"/>
    </source>
</evidence>
<name>A0ABN2KSG5_9MICO</name>
<feature type="region of interest" description="Disordered" evidence="1">
    <location>
        <begin position="322"/>
        <end position="365"/>
    </location>
</feature>
<reference evidence="2 3" key="1">
    <citation type="journal article" date="2019" name="Int. J. Syst. Evol. Microbiol.">
        <title>The Global Catalogue of Microorganisms (GCM) 10K type strain sequencing project: providing services to taxonomists for standard genome sequencing and annotation.</title>
        <authorList>
            <consortium name="The Broad Institute Genomics Platform"/>
            <consortium name="The Broad Institute Genome Sequencing Center for Infectious Disease"/>
            <person name="Wu L."/>
            <person name="Ma J."/>
        </authorList>
    </citation>
    <scope>NUCLEOTIDE SEQUENCE [LARGE SCALE GENOMIC DNA]</scope>
    <source>
        <strain evidence="2 3">JCM 14319</strain>
    </source>
</reference>
<comment type="caution">
    <text evidence="2">The sequence shown here is derived from an EMBL/GenBank/DDBJ whole genome shotgun (WGS) entry which is preliminary data.</text>
</comment>